<sequence length="316" mass="35415">MIKVYQITEDVDHKKVSEFAEGFELIYKPCKTQDDIIKNCSDAVVLISLYEPIDRRVIDALTDLKYICVASIGYNAVDVEYAKSRGILVSNNPSYCIEEVADHTLALMLNCVRKINAYHKSVQEEGEWDYTKFGNTLRRMSNLTVSLIGFGSIARKVNERLRGFGCKVNVYDPYISDEMAEANAVEKVDLNVIREKADIISIHVPLLDSTRKMINETFLTGLGKTPIIVNCSRGEIIDEQALLRALDKGQIRAAALDVLESEDPDSAYLKDLTHPNLLITPHVAFYSREAVEECDTNVGKFVSAFVNGRQGEIPLL</sequence>
<dbReference type="PANTHER" id="PTHR43761:SF1">
    <property type="entry name" value="D-ISOMER SPECIFIC 2-HYDROXYACID DEHYDROGENASE CATALYTIC DOMAIN-CONTAINING PROTEIN-RELATED"/>
    <property type="match status" value="1"/>
</dbReference>
<organism evidence="7 8">
    <name type="scientific">Filifactor villosus</name>
    <dbReference type="NCBI Taxonomy" id="29374"/>
    <lineage>
        <taxon>Bacteria</taxon>
        <taxon>Bacillati</taxon>
        <taxon>Bacillota</taxon>
        <taxon>Clostridia</taxon>
        <taxon>Peptostreptococcales</taxon>
        <taxon>Filifactoraceae</taxon>
        <taxon>Filifactor</taxon>
    </lineage>
</organism>
<dbReference type="Proteomes" id="UP001595916">
    <property type="component" value="Unassembled WGS sequence"/>
</dbReference>
<reference evidence="8" key="1">
    <citation type="journal article" date="2019" name="Int. J. Syst. Evol. Microbiol.">
        <title>The Global Catalogue of Microorganisms (GCM) 10K type strain sequencing project: providing services to taxonomists for standard genome sequencing and annotation.</title>
        <authorList>
            <consortium name="The Broad Institute Genomics Platform"/>
            <consortium name="The Broad Institute Genome Sequencing Center for Infectious Disease"/>
            <person name="Wu L."/>
            <person name="Ma J."/>
        </authorList>
    </citation>
    <scope>NUCLEOTIDE SEQUENCE [LARGE SCALE GENOMIC DNA]</scope>
    <source>
        <strain evidence="8">CCUG 46385</strain>
    </source>
</reference>
<dbReference type="InterPro" id="IPR006140">
    <property type="entry name" value="D-isomer_DH_NAD-bd"/>
</dbReference>
<comment type="caution">
    <text evidence="7">The sequence shown here is derived from an EMBL/GenBank/DDBJ whole genome shotgun (WGS) entry which is preliminary data.</text>
</comment>
<evidence type="ECO:0000259" key="5">
    <source>
        <dbReference type="Pfam" id="PF00389"/>
    </source>
</evidence>
<evidence type="ECO:0000256" key="1">
    <source>
        <dbReference type="ARBA" id="ARBA00005854"/>
    </source>
</evidence>
<dbReference type="SUPFAM" id="SSF51735">
    <property type="entry name" value="NAD(P)-binding Rossmann-fold domains"/>
    <property type="match status" value="1"/>
</dbReference>
<dbReference type="RefSeq" id="WP_379787278.1">
    <property type="nucleotide sequence ID" value="NZ_JBHSHL010000005.1"/>
</dbReference>
<proteinExistence type="inferred from homology"/>
<gene>
    <name evidence="7" type="ORF">ACFO4R_01840</name>
</gene>
<dbReference type="Pfam" id="PF02826">
    <property type="entry name" value="2-Hacid_dh_C"/>
    <property type="match status" value="1"/>
</dbReference>
<evidence type="ECO:0000256" key="4">
    <source>
        <dbReference type="RuleBase" id="RU003719"/>
    </source>
</evidence>
<dbReference type="CDD" id="cd05299">
    <property type="entry name" value="CtBP_dh"/>
    <property type="match status" value="1"/>
</dbReference>
<dbReference type="Pfam" id="PF00389">
    <property type="entry name" value="2-Hacid_dh"/>
    <property type="match status" value="1"/>
</dbReference>
<dbReference type="InterPro" id="IPR006139">
    <property type="entry name" value="D-isomer_2_OHA_DH_cat_dom"/>
</dbReference>
<feature type="domain" description="D-isomer specific 2-hydroxyacid dehydrogenase NAD-binding" evidence="6">
    <location>
        <begin position="105"/>
        <end position="284"/>
    </location>
</feature>
<evidence type="ECO:0000313" key="7">
    <source>
        <dbReference type="EMBL" id="MFC4803814.1"/>
    </source>
</evidence>
<dbReference type="InterPro" id="IPR043322">
    <property type="entry name" value="CtBP"/>
</dbReference>
<keyword evidence="2 4" id="KW-0560">Oxidoreductase</keyword>
<evidence type="ECO:0000259" key="6">
    <source>
        <dbReference type="Pfam" id="PF02826"/>
    </source>
</evidence>
<evidence type="ECO:0000313" key="8">
    <source>
        <dbReference type="Proteomes" id="UP001595916"/>
    </source>
</evidence>
<dbReference type="SUPFAM" id="SSF52283">
    <property type="entry name" value="Formate/glycerate dehydrogenase catalytic domain-like"/>
    <property type="match status" value="1"/>
</dbReference>
<dbReference type="EMBL" id="JBHSHL010000005">
    <property type="protein sequence ID" value="MFC4803814.1"/>
    <property type="molecule type" value="Genomic_DNA"/>
</dbReference>
<name>A0ABV9QIN3_9FIRM</name>
<evidence type="ECO:0000256" key="3">
    <source>
        <dbReference type="ARBA" id="ARBA00023027"/>
    </source>
</evidence>
<protein>
    <submittedName>
        <fullName evidence="7">C-terminal binding protein</fullName>
    </submittedName>
</protein>
<dbReference type="Gene3D" id="3.40.50.720">
    <property type="entry name" value="NAD(P)-binding Rossmann-like Domain"/>
    <property type="match status" value="2"/>
</dbReference>
<accession>A0ABV9QIN3</accession>
<dbReference type="InterPro" id="IPR050418">
    <property type="entry name" value="D-iso_2-hydroxyacid_DH_PdxB"/>
</dbReference>
<dbReference type="PANTHER" id="PTHR43761">
    <property type="entry name" value="D-ISOMER SPECIFIC 2-HYDROXYACID DEHYDROGENASE FAMILY PROTEIN (AFU_ORTHOLOGUE AFUA_1G13630)"/>
    <property type="match status" value="1"/>
</dbReference>
<comment type="similarity">
    <text evidence="1 4">Belongs to the D-isomer specific 2-hydroxyacid dehydrogenase family.</text>
</comment>
<evidence type="ECO:0000256" key="2">
    <source>
        <dbReference type="ARBA" id="ARBA00023002"/>
    </source>
</evidence>
<dbReference type="InterPro" id="IPR036291">
    <property type="entry name" value="NAD(P)-bd_dom_sf"/>
</dbReference>
<feature type="domain" description="D-isomer specific 2-hydroxyacid dehydrogenase catalytic" evidence="5">
    <location>
        <begin position="7"/>
        <end position="309"/>
    </location>
</feature>
<keyword evidence="8" id="KW-1185">Reference proteome</keyword>
<keyword evidence="3" id="KW-0520">NAD</keyword>